<organism evidence="1 2">
    <name type="scientific">Glossina austeni</name>
    <name type="common">Savannah tsetse fly</name>
    <dbReference type="NCBI Taxonomy" id="7395"/>
    <lineage>
        <taxon>Eukaryota</taxon>
        <taxon>Metazoa</taxon>
        <taxon>Ecdysozoa</taxon>
        <taxon>Arthropoda</taxon>
        <taxon>Hexapoda</taxon>
        <taxon>Insecta</taxon>
        <taxon>Pterygota</taxon>
        <taxon>Neoptera</taxon>
        <taxon>Endopterygota</taxon>
        <taxon>Diptera</taxon>
        <taxon>Brachycera</taxon>
        <taxon>Muscomorpha</taxon>
        <taxon>Hippoboscoidea</taxon>
        <taxon>Glossinidae</taxon>
        <taxon>Glossina</taxon>
    </lineage>
</organism>
<evidence type="ECO:0000313" key="1">
    <source>
        <dbReference type="EnsemblMetazoa" id="GAUT001066-PA"/>
    </source>
</evidence>
<dbReference type="VEuPathDB" id="VectorBase:GAUT001066"/>
<proteinExistence type="predicted"/>
<dbReference type="AlphaFoldDB" id="A0A1A9UDP8"/>
<sequence length="122" mass="14173">MTIDCGIFIPCQSPEVISISDDNEPDLEHLFTRQHGRYSPVPLIQIALISQRSELNFATVSQSSFIWNKQMWQFLQNRFPDYGPRYLSQAHSIEDINCDHYFNDGFDSELLNINIQSITNVF</sequence>
<keyword evidence="2" id="KW-1185">Reference proteome</keyword>
<protein>
    <submittedName>
        <fullName evidence="1">Uncharacterized protein</fullName>
    </submittedName>
</protein>
<dbReference type="Proteomes" id="UP000078200">
    <property type="component" value="Unassembled WGS sequence"/>
</dbReference>
<dbReference type="EnsemblMetazoa" id="GAUT001066-RA">
    <property type="protein sequence ID" value="GAUT001066-PA"/>
    <property type="gene ID" value="GAUT001066"/>
</dbReference>
<accession>A0A1A9UDP8</accession>
<reference evidence="1" key="1">
    <citation type="submission" date="2020-05" db="UniProtKB">
        <authorList>
            <consortium name="EnsemblMetazoa"/>
        </authorList>
    </citation>
    <scope>IDENTIFICATION</scope>
    <source>
        <strain evidence="1">TTRI</strain>
    </source>
</reference>
<name>A0A1A9UDP8_GLOAU</name>
<evidence type="ECO:0000313" key="2">
    <source>
        <dbReference type="Proteomes" id="UP000078200"/>
    </source>
</evidence>